<dbReference type="Pfam" id="PF07963">
    <property type="entry name" value="N_methyl"/>
    <property type="match status" value="1"/>
</dbReference>
<dbReference type="PROSITE" id="PS00409">
    <property type="entry name" value="PROKAR_NTER_METHYL"/>
    <property type="match status" value="1"/>
</dbReference>
<comment type="caution">
    <text evidence="2">The sequence shown here is derived from an EMBL/GenBank/DDBJ whole genome shotgun (WGS) entry which is preliminary data.</text>
</comment>
<dbReference type="Pfam" id="PF16074">
    <property type="entry name" value="PilW"/>
    <property type="match status" value="1"/>
</dbReference>
<reference evidence="3" key="1">
    <citation type="journal article" date="2019" name="Int. J. Syst. Evol. Microbiol.">
        <title>The Global Catalogue of Microorganisms (GCM) 10K type strain sequencing project: providing services to taxonomists for standard genome sequencing and annotation.</title>
        <authorList>
            <consortium name="The Broad Institute Genomics Platform"/>
            <consortium name="The Broad Institute Genome Sequencing Center for Infectious Disease"/>
            <person name="Wu L."/>
            <person name="Ma J."/>
        </authorList>
    </citation>
    <scope>NUCLEOTIDE SEQUENCE [LARGE SCALE GENOMIC DNA]</scope>
    <source>
        <strain evidence="3">NBRC 103166</strain>
    </source>
</reference>
<feature type="transmembrane region" description="Helical" evidence="1">
    <location>
        <begin position="12"/>
        <end position="35"/>
    </location>
</feature>
<keyword evidence="1" id="KW-0472">Membrane</keyword>
<accession>A0ABQ6DX18</accession>
<protein>
    <recommendedName>
        <fullName evidence="4">Prepilin-type N-terminal cleavage/methylation domain-containing protein</fullName>
    </recommendedName>
</protein>
<organism evidence="2 3">
    <name type="scientific">Psychromonas marina</name>
    <dbReference type="NCBI Taxonomy" id="88364"/>
    <lineage>
        <taxon>Bacteria</taxon>
        <taxon>Pseudomonadati</taxon>
        <taxon>Pseudomonadota</taxon>
        <taxon>Gammaproteobacteria</taxon>
        <taxon>Alteromonadales</taxon>
        <taxon>Psychromonadaceae</taxon>
        <taxon>Psychromonas</taxon>
    </lineage>
</organism>
<dbReference type="InterPro" id="IPR012902">
    <property type="entry name" value="N_methyl_site"/>
</dbReference>
<keyword evidence="1" id="KW-1133">Transmembrane helix</keyword>
<proteinExistence type="predicted"/>
<gene>
    <name evidence="2" type="ORF">GCM10007916_06100</name>
</gene>
<dbReference type="EMBL" id="BSPQ01000001">
    <property type="protein sequence ID" value="GLS89543.1"/>
    <property type="molecule type" value="Genomic_DNA"/>
</dbReference>
<dbReference type="Proteomes" id="UP001157353">
    <property type="component" value="Unassembled WGS sequence"/>
</dbReference>
<name>A0ABQ6DX18_9GAMM</name>
<dbReference type="RefSeq" id="WP_284202657.1">
    <property type="nucleotide sequence ID" value="NZ_BSPQ01000001.1"/>
</dbReference>
<sequence>MDSLKKSNKGFSLVELMIAMVASLLIVASLFYSVIGDLKAYESARGTQNLVAKSRMSVNTLRLYIQQAGFRDIEALKANTVYDADVSAATIWNWEAGQIMQGTTSSATITDNKTDSDIIALRFSGAATDGIVSCAGDDIASAVMHEITLYVDDHDQLRCRDNTDAALILDEAVEFLELMYGTTDNPTRYFSANDVADWSSVNRIKVGLLLSQEVSANHLENNNSYTLFNHTVSAANDTNYRTVVVETVIIENQGG</sequence>
<dbReference type="NCBIfam" id="TIGR02532">
    <property type="entry name" value="IV_pilin_GFxxxE"/>
    <property type="match status" value="1"/>
</dbReference>
<evidence type="ECO:0000313" key="3">
    <source>
        <dbReference type="Proteomes" id="UP001157353"/>
    </source>
</evidence>
<dbReference type="InterPro" id="IPR032092">
    <property type="entry name" value="PilW"/>
</dbReference>
<evidence type="ECO:0000313" key="2">
    <source>
        <dbReference type="EMBL" id="GLS89543.1"/>
    </source>
</evidence>
<evidence type="ECO:0000256" key="1">
    <source>
        <dbReference type="SAM" id="Phobius"/>
    </source>
</evidence>
<keyword evidence="1" id="KW-0812">Transmembrane</keyword>
<keyword evidence="3" id="KW-1185">Reference proteome</keyword>
<evidence type="ECO:0008006" key="4">
    <source>
        <dbReference type="Google" id="ProtNLM"/>
    </source>
</evidence>